<reference evidence="2" key="1">
    <citation type="submission" date="2015-04" db="UniProtKB">
        <authorList>
            <consortium name="EnsemblPlants"/>
        </authorList>
    </citation>
    <scope>IDENTIFICATION</scope>
</reference>
<evidence type="ECO:0000313" key="3">
    <source>
        <dbReference type="Proteomes" id="UP000026962"/>
    </source>
</evidence>
<feature type="chain" id="PRO_5002366590" evidence="1">
    <location>
        <begin position="22"/>
        <end position="129"/>
    </location>
</feature>
<sequence>MAHNKTISVALLLSTLVVVVAVVPAPEPPDLLRGWCAEECSKEQPKDPIYDKHCADFCVISTKQSLRAYKGATDPPVEKFNAMCNEGCSKEFKEDPATNKKCIDSCIVYAKEVKEYFAKGGTIGAPAGA</sequence>
<dbReference type="Proteomes" id="UP000026962">
    <property type="component" value="Chromosome 8"/>
</dbReference>
<name>A0A0E0LQS7_ORYPU</name>
<dbReference type="Gramene" id="OPUNC08G01470.1">
    <property type="protein sequence ID" value="OPUNC08G01470.1"/>
    <property type="gene ID" value="OPUNC08G01470"/>
</dbReference>
<keyword evidence="3" id="KW-1185">Reference proteome</keyword>
<feature type="signal peptide" evidence="1">
    <location>
        <begin position="1"/>
        <end position="21"/>
    </location>
</feature>
<accession>A0A0E0LQS7</accession>
<dbReference type="OMA" id="FNAMCNE"/>
<dbReference type="HOGENOM" id="CLU_160271_0_0_1"/>
<organism evidence="2">
    <name type="scientific">Oryza punctata</name>
    <name type="common">Red rice</name>
    <dbReference type="NCBI Taxonomy" id="4537"/>
    <lineage>
        <taxon>Eukaryota</taxon>
        <taxon>Viridiplantae</taxon>
        <taxon>Streptophyta</taxon>
        <taxon>Embryophyta</taxon>
        <taxon>Tracheophyta</taxon>
        <taxon>Spermatophyta</taxon>
        <taxon>Magnoliopsida</taxon>
        <taxon>Liliopsida</taxon>
        <taxon>Poales</taxon>
        <taxon>Poaceae</taxon>
        <taxon>BOP clade</taxon>
        <taxon>Oryzoideae</taxon>
        <taxon>Oryzeae</taxon>
        <taxon>Oryzinae</taxon>
        <taxon>Oryza</taxon>
    </lineage>
</organism>
<evidence type="ECO:0000256" key="1">
    <source>
        <dbReference type="SAM" id="SignalP"/>
    </source>
</evidence>
<reference evidence="2" key="2">
    <citation type="submission" date="2018-05" db="EMBL/GenBank/DDBJ databases">
        <title>OpunRS2 (Oryza punctata Reference Sequence Version 2).</title>
        <authorList>
            <person name="Zhang J."/>
            <person name="Kudrna D."/>
            <person name="Lee S."/>
            <person name="Talag J."/>
            <person name="Welchert J."/>
            <person name="Wing R.A."/>
        </authorList>
    </citation>
    <scope>NUCLEOTIDE SEQUENCE [LARGE SCALE GENOMIC DNA]</scope>
</reference>
<evidence type="ECO:0000313" key="2">
    <source>
        <dbReference type="EnsemblPlants" id="OPUNC08G01470.1"/>
    </source>
</evidence>
<keyword evidence="1" id="KW-0732">Signal</keyword>
<proteinExistence type="predicted"/>
<dbReference type="EnsemblPlants" id="OPUNC08G01470.1">
    <property type="protein sequence ID" value="OPUNC08G01470.1"/>
    <property type="gene ID" value="OPUNC08G01470"/>
</dbReference>
<dbReference type="AlphaFoldDB" id="A0A0E0LQS7"/>
<protein>
    <submittedName>
        <fullName evidence="2">Uncharacterized protein</fullName>
    </submittedName>
</protein>